<evidence type="ECO:0000256" key="1">
    <source>
        <dbReference type="ARBA" id="ARBA00022598"/>
    </source>
</evidence>
<dbReference type="Pfam" id="PF00749">
    <property type="entry name" value="tRNA-synt_1c"/>
    <property type="match status" value="2"/>
</dbReference>
<evidence type="ECO:0000313" key="9">
    <source>
        <dbReference type="EMBL" id="GAA4099476.1"/>
    </source>
</evidence>
<sequence>MLNDKKFTRTRIAPTPSGYLHLGNALSFALTAAIARKTGAKIFLRIDDLDQQRVNLAYVHDIFDTLNFLEIPWDEGPRNVIEYHGEWSQLHRMDTYNKVLQQLAAQQGVFACKCSRSQLQGTSYPGNCINQSIPLDTPNTAWRLYTNDRPITLKTLNNAVTTARLPGSMKNFVVKKKDDHPAYQLASVVDDLYFNVDLIIRGEDLYPSTLAQLFLADVLGKAFNQITFHHHQLLMGSNSQKLSKSAGATSIKYLREQGQTSAQIYRTIGSMTGTTLPLQHFDDFLDVLF</sequence>
<protein>
    <recommendedName>
        <fullName evidence="8">Glutamyl/glutaminyl-tRNA synthetase class Ib catalytic domain-containing protein</fullName>
    </recommendedName>
</protein>
<dbReference type="PANTHER" id="PTHR43311:SF1">
    <property type="entry name" value="GLUTAMYL-Q TRNA(ASP) SYNTHETASE"/>
    <property type="match status" value="1"/>
</dbReference>
<keyword evidence="7" id="KW-0648">Protein biosynthesis</keyword>
<comment type="caution">
    <text evidence="9">The sequence shown here is derived from an EMBL/GenBank/DDBJ whole genome shotgun (WGS) entry which is preliminary data.</text>
</comment>
<dbReference type="Proteomes" id="UP001500841">
    <property type="component" value="Unassembled WGS sequence"/>
</dbReference>
<organism evidence="9 10">
    <name type="scientific">Mucilaginibacter panaciglaebae</name>
    <dbReference type="NCBI Taxonomy" id="502331"/>
    <lineage>
        <taxon>Bacteria</taxon>
        <taxon>Pseudomonadati</taxon>
        <taxon>Bacteroidota</taxon>
        <taxon>Sphingobacteriia</taxon>
        <taxon>Sphingobacteriales</taxon>
        <taxon>Sphingobacteriaceae</taxon>
        <taxon>Mucilaginibacter</taxon>
    </lineage>
</organism>
<dbReference type="InterPro" id="IPR014729">
    <property type="entry name" value="Rossmann-like_a/b/a_fold"/>
</dbReference>
<evidence type="ECO:0000256" key="7">
    <source>
        <dbReference type="RuleBase" id="RU363037"/>
    </source>
</evidence>
<name>A0ABP7WXK8_9SPHI</name>
<evidence type="ECO:0000256" key="4">
    <source>
        <dbReference type="ARBA" id="ARBA00022833"/>
    </source>
</evidence>
<keyword evidence="3 7" id="KW-0547">Nucleotide-binding</keyword>
<keyword evidence="2" id="KW-0479">Metal-binding</keyword>
<evidence type="ECO:0000256" key="6">
    <source>
        <dbReference type="ARBA" id="ARBA00023146"/>
    </source>
</evidence>
<dbReference type="InterPro" id="IPR001412">
    <property type="entry name" value="aa-tRNA-synth_I_CS"/>
</dbReference>
<keyword evidence="5 7" id="KW-0067">ATP-binding</keyword>
<dbReference type="PANTHER" id="PTHR43311">
    <property type="entry name" value="GLUTAMATE--TRNA LIGASE"/>
    <property type="match status" value="1"/>
</dbReference>
<dbReference type="PROSITE" id="PS00178">
    <property type="entry name" value="AA_TRNA_LIGASE_I"/>
    <property type="match status" value="1"/>
</dbReference>
<dbReference type="RefSeq" id="WP_345104845.1">
    <property type="nucleotide sequence ID" value="NZ_BAABCV010000008.1"/>
</dbReference>
<dbReference type="Gene3D" id="3.40.50.620">
    <property type="entry name" value="HUPs"/>
    <property type="match status" value="1"/>
</dbReference>
<keyword evidence="10" id="KW-1185">Reference proteome</keyword>
<keyword evidence="1 7" id="KW-0436">Ligase</keyword>
<evidence type="ECO:0000313" key="10">
    <source>
        <dbReference type="Proteomes" id="UP001500841"/>
    </source>
</evidence>
<proteinExistence type="inferred from homology"/>
<feature type="domain" description="Glutamyl/glutaminyl-tRNA synthetase class Ib catalytic" evidence="8">
    <location>
        <begin position="169"/>
        <end position="269"/>
    </location>
</feature>
<dbReference type="InterPro" id="IPR000924">
    <property type="entry name" value="Glu/Gln-tRNA-synth"/>
</dbReference>
<keyword evidence="4" id="KW-0862">Zinc</keyword>
<evidence type="ECO:0000259" key="8">
    <source>
        <dbReference type="Pfam" id="PF00749"/>
    </source>
</evidence>
<feature type="domain" description="Glutamyl/glutaminyl-tRNA synthetase class Ib catalytic" evidence="8">
    <location>
        <begin position="9"/>
        <end position="120"/>
    </location>
</feature>
<dbReference type="SUPFAM" id="SSF52374">
    <property type="entry name" value="Nucleotidylyl transferase"/>
    <property type="match status" value="1"/>
</dbReference>
<gene>
    <name evidence="9" type="ORF">GCM10022392_24700</name>
</gene>
<dbReference type="EMBL" id="BAABCV010000008">
    <property type="protein sequence ID" value="GAA4099476.1"/>
    <property type="molecule type" value="Genomic_DNA"/>
</dbReference>
<dbReference type="PRINTS" id="PR00987">
    <property type="entry name" value="TRNASYNTHGLU"/>
</dbReference>
<evidence type="ECO:0000256" key="5">
    <source>
        <dbReference type="ARBA" id="ARBA00022840"/>
    </source>
</evidence>
<reference evidence="10" key="1">
    <citation type="journal article" date="2019" name="Int. J. Syst. Evol. Microbiol.">
        <title>The Global Catalogue of Microorganisms (GCM) 10K type strain sequencing project: providing services to taxonomists for standard genome sequencing and annotation.</title>
        <authorList>
            <consortium name="The Broad Institute Genomics Platform"/>
            <consortium name="The Broad Institute Genome Sequencing Center for Infectious Disease"/>
            <person name="Wu L."/>
            <person name="Ma J."/>
        </authorList>
    </citation>
    <scope>NUCLEOTIDE SEQUENCE [LARGE SCALE GENOMIC DNA]</scope>
    <source>
        <strain evidence="10">JCM 17085</strain>
    </source>
</reference>
<accession>A0ABP7WXK8</accession>
<comment type="similarity">
    <text evidence="7">Belongs to the class-I aminoacyl-tRNA synthetase family.</text>
</comment>
<evidence type="ECO:0000256" key="3">
    <source>
        <dbReference type="ARBA" id="ARBA00022741"/>
    </source>
</evidence>
<dbReference type="InterPro" id="IPR020058">
    <property type="entry name" value="Glu/Gln-tRNA-synth_Ib_cat-dom"/>
</dbReference>
<keyword evidence="6 7" id="KW-0030">Aminoacyl-tRNA synthetase</keyword>
<dbReference type="InterPro" id="IPR049940">
    <property type="entry name" value="GluQ/Sye"/>
</dbReference>
<evidence type="ECO:0000256" key="2">
    <source>
        <dbReference type="ARBA" id="ARBA00022723"/>
    </source>
</evidence>